<evidence type="ECO:0000313" key="1">
    <source>
        <dbReference type="EMBL" id="KKL65870.1"/>
    </source>
</evidence>
<gene>
    <name evidence="1" type="ORF">LCGC14_2150680</name>
</gene>
<dbReference type="EMBL" id="LAZR01027392">
    <property type="protein sequence ID" value="KKL65870.1"/>
    <property type="molecule type" value="Genomic_DNA"/>
</dbReference>
<feature type="non-terminal residue" evidence="1">
    <location>
        <position position="44"/>
    </location>
</feature>
<protein>
    <submittedName>
        <fullName evidence="1">Uncharacterized protein</fullName>
    </submittedName>
</protein>
<accession>A0A0F9G8N6</accession>
<organism evidence="1">
    <name type="scientific">marine sediment metagenome</name>
    <dbReference type="NCBI Taxonomy" id="412755"/>
    <lineage>
        <taxon>unclassified sequences</taxon>
        <taxon>metagenomes</taxon>
        <taxon>ecological metagenomes</taxon>
    </lineage>
</organism>
<reference evidence="1" key="1">
    <citation type="journal article" date="2015" name="Nature">
        <title>Complex archaea that bridge the gap between prokaryotes and eukaryotes.</title>
        <authorList>
            <person name="Spang A."/>
            <person name="Saw J.H."/>
            <person name="Jorgensen S.L."/>
            <person name="Zaremba-Niedzwiedzka K."/>
            <person name="Martijn J."/>
            <person name="Lind A.E."/>
            <person name="van Eijk R."/>
            <person name="Schleper C."/>
            <person name="Guy L."/>
            <person name="Ettema T.J."/>
        </authorList>
    </citation>
    <scope>NUCLEOTIDE SEQUENCE</scope>
</reference>
<comment type="caution">
    <text evidence="1">The sequence shown here is derived from an EMBL/GenBank/DDBJ whole genome shotgun (WGS) entry which is preliminary data.</text>
</comment>
<sequence length="44" mass="5030">MDEIPIPIWGCEHIESVMMIKTAIATFNKRVNRQGAIAQIFDQL</sequence>
<name>A0A0F9G8N6_9ZZZZ</name>
<dbReference type="AlphaFoldDB" id="A0A0F9G8N6"/>
<proteinExistence type="predicted"/>